<protein>
    <submittedName>
        <fullName evidence="1">Arm repeat superfamily protein</fullName>
    </submittedName>
</protein>
<accession>A0A7J6XEN7</accession>
<dbReference type="AlphaFoldDB" id="A0A7J6XEN7"/>
<dbReference type="SUPFAM" id="SSF48371">
    <property type="entry name" value="ARM repeat"/>
    <property type="match status" value="1"/>
</dbReference>
<dbReference type="InterPro" id="IPR016024">
    <property type="entry name" value="ARM-type_fold"/>
</dbReference>
<dbReference type="PANTHER" id="PTHR13255:SF0">
    <property type="entry name" value="ATAXIN-10"/>
    <property type="match status" value="1"/>
</dbReference>
<organism evidence="1 2">
    <name type="scientific">Thalictrum thalictroides</name>
    <name type="common">Rue-anemone</name>
    <name type="synonym">Anemone thalictroides</name>
    <dbReference type="NCBI Taxonomy" id="46969"/>
    <lineage>
        <taxon>Eukaryota</taxon>
        <taxon>Viridiplantae</taxon>
        <taxon>Streptophyta</taxon>
        <taxon>Embryophyta</taxon>
        <taxon>Tracheophyta</taxon>
        <taxon>Spermatophyta</taxon>
        <taxon>Magnoliopsida</taxon>
        <taxon>Ranunculales</taxon>
        <taxon>Ranunculaceae</taxon>
        <taxon>Thalictroideae</taxon>
        <taxon>Thalictrum</taxon>
    </lineage>
</organism>
<dbReference type="PANTHER" id="PTHR13255">
    <property type="entry name" value="ATAXIN-10"/>
    <property type="match status" value="1"/>
</dbReference>
<evidence type="ECO:0000313" key="2">
    <source>
        <dbReference type="Proteomes" id="UP000554482"/>
    </source>
</evidence>
<dbReference type="Proteomes" id="UP000554482">
    <property type="component" value="Unassembled WGS sequence"/>
</dbReference>
<name>A0A7J6XEN7_THATH</name>
<sequence>MEDTILRGLVVPKHILQHLLDYAKCSTLDDALESLIKIARTESGRSELASKNVLVVLELIRFLLNHLTRSFLLSSLKLLRNLCAGELRNQNSFITNNGVEVISCALNSGNEKFVTLLCMVIYICCIGSNERIEELCGAQGIRIVEDISKTASIVGFGEDWLKWLLSEVCFEEHKFPALFYQLSLCDVVTDDLWCKNLTFSEEQAFMMGYLGILSKILNQHLDEVSVSNEFSMCVLGILKKASGSVDFFSTGKSALPTGISEVDVLGYSLTILRDVCAKYDPRSSNNEGSIDVVDSILSSGLLELLLDILCDLGPPEIIRK</sequence>
<dbReference type="Gene3D" id="1.25.10.10">
    <property type="entry name" value="Leucine-rich Repeat Variant"/>
    <property type="match status" value="1"/>
</dbReference>
<evidence type="ECO:0000313" key="1">
    <source>
        <dbReference type="EMBL" id="KAF5207325.1"/>
    </source>
</evidence>
<comment type="caution">
    <text evidence="1">The sequence shown here is derived from an EMBL/GenBank/DDBJ whole genome shotgun (WGS) entry which is preliminary data.</text>
</comment>
<keyword evidence="2" id="KW-1185">Reference proteome</keyword>
<dbReference type="EMBL" id="JABWDY010001550">
    <property type="protein sequence ID" value="KAF5207325.1"/>
    <property type="molecule type" value="Genomic_DNA"/>
</dbReference>
<proteinExistence type="predicted"/>
<gene>
    <name evidence="1" type="ORF">FRX31_003088</name>
</gene>
<dbReference type="GO" id="GO:0005829">
    <property type="term" value="C:cytosol"/>
    <property type="evidence" value="ECO:0007669"/>
    <property type="project" value="TreeGrafter"/>
</dbReference>
<dbReference type="OrthoDB" id="379794at2759"/>
<reference evidence="1 2" key="1">
    <citation type="submission" date="2020-06" db="EMBL/GenBank/DDBJ databases">
        <title>Transcriptomic and genomic resources for Thalictrum thalictroides and T. hernandezii: Facilitating candidate gene discovery in an emerging model plant lineage.</title>
        <authorList>
            <person name="Arias T."/>
            <person name="Riano-Pachon D.M."/>
            <person name="Di Stilio V.S."/>
        </authorList>
    </citation>
    <scope>NUCLEOTIDE SEQUENCE [LARGE SCALE GENOMIC DNA]</scope>
    <source>
        <strain evidence="2">cv. WT478/WT964</strain>
        <tissue evidence="1">Leaves</tissue>
    </source>
</reference>
<dbReference type="InterPro" id="IPR011989">
    <property type="entry name" value="ARM-like"/>
</dbReference>
<dbReference type="InterPro" id="IPR051374">
    <property type="entry name" value="Ataxin-10/CTR86_families"/>
</dbReference>